<evidence type="ECO:0000256" key="1">
    <source>
        <dbReference type="SAM" id="MobiDB-lite"/>
    </source>
</evidence>
<sequence length="367" mass="40112">MNAPEWRTLGDPIGDGPSYYEHVRHLLRSSDSGPPPGDGFPGPDSHTADRPRSPTGSDLDALLGALSGVLTDWPPSREMLLRLDELLRQLHLMHERGELRARILARDDFSEDRLRTLGRWLARTGAHIGAVELGLLLLGIAGNDDDRDTILTLSLLEGPCCCAADALAGSQSRPYEALFEMARKRTGWARIDAITHMRGATVDRHIKDWLVREACEGSFLDVYIADIVAETGDLAAALTTAPADDDVLNGAGWILIAMCDREFPTTSILTFSAAETILTAYAQRVLARPPTLRRLQTLMFVDDFLRSDQAERAQWSHRLPVIRGLYQSVLSSPFAHQAIAIGLKATDPATAGLARSLAELLDLPDAP</sequence>
<dbReference type="EMBL" id="JBHSON010000055">
    <property type="protein sequence ID" value="MFC5750538.1"/>
    <property type="molecule type" value="Genomic_DNA"/>
</dbReference>
<dbReference type="Proteomes" id="UP001596074">
    <property type="component" value="Unassembled WGS sequence"/>
</dbReference>
<organism evidence="2 3">
    <name type="scientific">Actinomadura rugatobispora</name>
    <dbReference type="NCBI Taxonomy" id="1994"/>
    <lineage>
        <taxon>Bacteria</taxon>
        <taxon>Bacillati</taxon>
        <taxon>Actinomycetota</taxon>
        <taxon>Actinomycetes</taxon>
        <taxon>Streptosporangiales</taxon>
        <taxon>Thermomonosporaceae</taxon>
        <taxon>Actinomadura</taxon>
    </lineage>
</organism>
<dbReference type="RefSeq" id="WP_378286287.1">
    <property type="nucleotide sequence ID" value="NZ_JBHSON010000055.1"/>
</dbReference>
<evidence type="ECO:0000313" key="2">
    <source>
        <dbReference type="EMBL" id="MFC5750538.1"/>
    </source>
</evidence>
<feature type="region of interest" description="Disordered" evidence="1">
    <location>
        <begin position="26"/>
        <end position="58"/>
    </location>
</feature>
<comment type="caution">
    <text evidence="2">The sequence shown here is derived from an EMBL/GenBank/DDBJ whole genome shotgun (WGS) entry which is preliminary data.</text>
</comment>
<proteinExistence type="predicted"/>
<protein>
    <submittedName>
        <fullName evidence="2">Uncharacterized protein</fullName>
    </submittedName>
</protein>
<name>A0ABW1A7C1_9ACTN</name>
<evidence type="ECO:0000313" key="3">
    <source>
        <dbReference type="Proteomes" id="UP001596074"/>
    </source>
</evidence>
<keyword evidence="3" id="KW-1185">Reference proteome</keyword>
<accession>A0ABW1A7C1</accession>
<gene>
    <name evidence="2" type="ORF">ACFPZN_33355</name>
</gene>
<reference evidence="3" key="1">
    <citation type="journal article" date="2019" name="Int. J. Syst. Evol. Microbiol.">
        <title>The Global Catalogue of Microorganisms (GCM) 10K type strain sequencing project: providing services to taxonomists for standard genome sequencing and annotation.</title>
        <authorList>
            <consortium name="The Broad Institute Genomics Platform"/>
            <consortium name="The Broad Institute Genome Sequencing Center for Infectious Disease"/>
            <person name="Wu L."/>
            <person name="Ma J."/>
        </authorList>
    </citation>
    <scope>NUCLEOTIDE SEQUENCE [LARGE SCALE GENOMIC DNA]</scope>
    <source>
        <strain evidence="3">KCTC 42087</strain>
    </source>
</reference>